<reference evidence="11 12" key="1">
    <citation type="submission" date="2015-09" db="EMBL/GenBank/DDBJ databases">
        <title>Draft genome sequence of Kouleothrix aurantiaca JCM 19913.</title>
        <authorList>
            <person name="Hemp J."/>
        </authorList>
    </citation>
    <scope>NUCLEOTIDE SEQUENCE [LARGE SCALE GENOMIC DNA]</scope>
    <source>
        <strain evidence="11 12">COM-B</strain>
    </source>
</reference>
<keyword evidence="12" id="KW-1185">Reference proteome</keyword>
<comment type="caution">
    <text evidence="11">The sequence shown here is derived from an EMBL/GenBank/DDBJ whole genome shotgun (WGS) entry which is preliminary data.</text>
</comment>
<dbReference type="SUPFAM" id="SSF56112">
    <property type="entry name" value="Protein kinase-like (PK-like)"/>
    <property type="match status" value="1"/>
</dbReference>
<dbReference type="GO" id="GO:0005524">
    <property type="term" value="F:ATP binding"/>
    <property type="evidence" value="ECO:0007669"/>
    <property type="project" value="UniProtKB-UniRule"/>
</dbReference>
<dbReference type="InterPro" id="IPR011009">
    <property type="entry name" value="Kinase-like_dom_sf"/>
</dbReference>
<evidence type="ECO:0000313" key="11">
    <source>
        <dbReference type="EMBL" id="KPV48622.1"/>
    </source>
</evidence>
<dbReference type="EC" id="2.7.11.1" evidence="1"/>
<comment type="catalytic activity">
    <reaction evidence="7">
        <text>L-threonyl-[protein] + ATP = O-phospho-L-threonyl-[protein] + ADP + H(+)</text>
        <dbReference type="Rhea" id="RHEA:46608"/>
        <dbReference type="Rhea" id="RHEA-COMP:11060"/>
        <dbReference type="Rhea" id="RHEA-COMP:11605"/>
        <dbReference type="ChEBI" id="CHEBI:15378"/>
        <dbReference type="ChEBI" id="CHEBI:30013"/>
        <dbReference type="ChEBI" id="CHEBI:30616"/>
        <dbReference type="ChEBI" id="CHEBI:61977"/>
        <dbReference type="ChEBI" id="CHEBI:456216"/>
        <dbReference type="EC" id="2.7.11.1"/>
    </reaction>
</comment>
<evidence type="ECO:0000256" key="2">
    <source>
        <dbReference type="ARBA" id="ARBA00022527"/>
    </source>
</evidence>
<organism evidence="11 12">
    <name type="scientific">Kouleothrix aurantiaca</name>
    <dbReference type="NCBI Taxonomy" id="186479"/>
    <lineage>
        <taxon>Bacteria</taxon>
        <taxon>Bacillati</taxon>
        <taxon>Chloroflexota</taxon>
        <taxon>Chloroflexia</taxon>
        <taxon>Chloroflexales</taxon>
        <taxon>Roseiflexineae</taxon>
        <taxon>Roseiflexaceae</taxon>
        <taxon>Kouleothrix</taxon>
    </lineage>
</organism>
<accession>A0A0P9CZQ7</accession>
<dbReference type="PROSITE" id="PS00108">
    <property type="entry name" value="PROTEIN_KINASE_ST"/>
    <property type="match status" value="1"/>
</dbReference>
<evidence type="ECO:0000256" key="6">
    <source>
        <dbReference type="ARBA" id="ARBA00022840"/>
    </source>
</evidence>
<dbReference type="GO" id="GO:0004674">
    <property type="term" value="F:protein serine/threonine kinase activity"/>
    <property type="evidence" value="ECO:0007669"/>
    <property type="project" value="UniProtKB-KW"/>
</dbReference>
<sequence length="286" mass="30917">MADLTGRSLGPYRVLEQLGVGGMATVYKAYHAVMDRYVAIKVLPDNLARDPAFRTRFEREARTIARLEHRHILPVYDVAEDDGIPYLVMRFTDGGDLSGLIAGGTLSISRAAALVAQVADALDYAHRQGVIHRDVKPANVLIGRDGDALLSDFGIAKIYSEAQQLTSDGMMVGTPAYIAPEQLKGQAVHARTDIYSLGVVLYQALTGECPFVAETPLAVAMMHVHNPLRPPRQLNPSIPDALERIIFRAMAKSADDRFQTAGAMAQALRAAVASTPATQSLELPDA</sequence>
<dbReference type="PROSITE" id="PS00107">
    <property type="entry name" value="PROTEIN_KINASE_ATP"/>
    <property type="match status" value="1"/>
</dbReference>
<comment type="catalytic activity">
    <reaction evidence="8">
        <text>L-seryl-[protein] + ATP = O-phospho-L-seryl-[protein] + ADP + H(+)</text>
        <dbReference type="Rhea" id="RHEA:17989"/>
        <dbReference type="Rhea" id="RHEA-COMP:9863"/>
        <dbReference type="Rhea" id="RHEA-COMP:11604"/>
        <dbReference type="ChEBI" id="CHEBI:15378"/>
        <dbReference type="ChEBI" id="CHEBI:29999"/>
        <dbReference type="ChEBI" id="CHEBI:30616"/>
        <dbReference type="ChEBI" id="CHEBI:83421"/>
        <dbReference type="ChEBI" id="CHEBI:456216"/>
        <dbReference type="EC" id="2.7.11.1"/>
    </reaction>
</comment>
<dbReference type="Gene3D" id="1.10.510.10">
    <property type="entry name" value="Transferase(Phosphotransferase) domain 1"/>
    <property type="match status" value="1"/>
</dbReference>
<dbReference type="FunFam" id="1.10.510.10:FF:000021">
    <property type="entry name" value="Serine/threonine protein kinase"/>
    <property type="match status" value="1"/>
</dbReference>
<dbReference type="PROSITE" id="PS50011">
    <property type="entry name" value="PROTEIN_KINASE_DOM"/>
    <property type="match status" value="1"/>
</dbReference>
<dbReference type="FunFam" id="3.30.200.20:FF:000035">
    <property type="entry name" value="Serine/threonine protein kinase Stk1"/>
    <property type="match status" value="1"/>
</dbReference>
<dbReference type="PANTHER" id="PTHR43289">
    <property type="entry name" value="MITOGEN-ACTIVATED PROTEIN KINASE KINASE KINASE 20-RELATED"/>
    <property type="match status" value="1"/>
</dbReference>
<protein>
    <recommendedName>
        <fullName evidence="1">non-specific serine/threonine protein kinase</fullName>
        <ecNumber evidence="1">2.7.11.1</ecNumber>
    </recommendedName>
</protein>
<dbReference type="PATRIC" id="fig|186479.3.peg.5107"/>
<proteinExistence type="predicted"/>
<dbReference type="Pfam" id="PF00069">
    <property type="entry name" value="Pkinase"/>
    <property type="match status" value="1"/>
</dbReference>
<name>A0A0P9CZQ7_9CHLR</name>
<dbReference type="InterPro" id="IPR000719">
    <property type="entry name" value="Prot_kinase_dom"/>
</dbReference>
<keyword evidence="2" id="KW-0723">Serine/threonine-protein kinase</keyword>
<evidence type="ECO:0000256" key="5">
    <source>
        <dbReference type="ARBA" id="ARBA00022777"/>
    </source>
</evidence>
<dbReference type="InterPro" id="IPR008271">
    <property type="entry name" value="Ser/Thr_kinase_AS"/>
</dbReference>
<evidence type="ECO:0000256" key="1">
    <source>
        <dbReference type="ARBA" id="ARBA00012513"/>
    </source>
</evidence>
<feature type="domain" description="Protein kinase" evidence="10">
    <location>
        <begin position="12"/>
        <end position="269"/>
    </location>
</feature>
<dbReference type="PANTHER" id="PTHR43289:SF6">
    <property type="entry name" value="SERINE_THREONINE-PROTEIN KINASE NEKL-3"/>
    <property type="match status" value="1"/>
</dbReference>
<evidence type="ECO:0000313" key="12">
    <source>
        <dbReference type="Proteomes" id="UP000050509"/>
    </source>
</evidence>
<dbReference type="Gene3D" id="3.30.200.20">
    <property type="entry name" value="Phosphorylase Kinase, domain 1"/>
    <property type="match status" value="1"/>
</dbReference>
<keyword evidence="6 9" id="KW-0067">ATP-binding</keyword>
<feature type="binding site" evidence="9">
    <location>
        <position position="41"/>
    </location>
    <ligand>
        <name>ATP</name>
        <dbReference type="ChEBI" id="CHEBI:30616"/>
    </ligand>
</feature>
<evidence type="ECO:0000256" key="9">
    <source>
        <dbReference type="PROSITE-ProRule" id="PRU10141"/>
    </source>
</evidence>
<dbReference type="EMBL" id="LJCR01002513">
    <property type="protein sequence ID" value="KPV48622.1"/>
    <property type="molecule type" value="Genomic_DNA"/>
</dbReference>
<dbReference type="InterPro" id="IPR017441">
    <property type="entry name" value="Protein_kinase_ATP_BS"/>
</dbReference>
<evidence type="ECO:0000256" key="8">
    <source>
        <dbReference type="ARBA" id="ARBA00048679"/>
    </source>
</evidence>
<gene>
    <name evidence="11" type="ORF">SE17_37080</name>
</gene>
<dbReference type="CDD" id="cd14014">
    <property type="entry name" value="STKc_PknB_like"/>
    <property type="match status" value="1"/>
</dbReference>
<keyword evidence="5" id="KW-0418">Kinase</keyword>
<dbReference type="Proteomes" id="UP000050509">
    <property type="component" value="Unassembled WGS sequence"/>
</dbReference>
<dbReference type="AlphaFoldDB" id="A0A0P9CZQ7"/>
<evidence type="ECO:0000256" key="7">
    <source>
        <dbReference type="ARBA" id="ARBA00047899"/>
    </source>
</evidence>
<dbReference type="SMART" id="SM00220">
    <property type="entry name" value="S_TKc"/>
    <property type="match status" value="1"/>
</dbReference>
<evidence type="ECO:0000259" key="10">
    <source>
        <dbReference type="PROSITE" id="PS50011"/>
    </source>
</evidence>
<evidence type="ECO:0000256" key="3">
    <source>
        <dbReference type="ARBA" id="ARBA00022679"/>
    </source>
</evidence>
<feature type="non-terminal residue" evidence="11">
    <location>
        <position position="286"/>
    </location>
</feature>
<evidence type="ECO:0000256" key="4">
    <source>
        <dbReference type="ARBA" id="ARBA00022741"/>
    </source>
</evidence>
<keyword evidence="3" id="KW-0808">Transferase</keyword>
<keyword evidence="4 9" id="KW-0547">Nucleotide-binding</keyword>